<accession>A0A840R657</accession>
<dbReference type="InterPro" id="IPR050638">
    <property type="entry name" value="AA-Vitamin_Transporters"/>
</dbReference>
<keyword evidence="9" id="KW-1185">Reference proteome</keyword>
<feature type="transmembrane region" description="Helical" evidence="6">
    <location>
        <begin position="235"/>
        <end position="253"/>
    </location>
</feature>
<dbReference type="InterPro" id="IPR000620">
    <property type="entry name" value="EamA_dom"/>
</dbReference>
<evidence type="ECO:0000256" key="4">
    <source>
        <dbReference type="ARBA" id="ARBA00022989"/>
    </source>
</evidence>
<keyword evidence="5 6" id="KW-0472">Membrane</keyword>
<dbReference type="AlphaFoldDB" id="A0A840R657"/>
<dbReference type="SUPFAM" id="SSF103481">
    <property type="entry name" value="Multidrug resistance efflux transporter EmrE"/>
    <property type="match status" value="2"/>
</dbReference>
<proteinExistence type="predicted"/>
<feature type="transmembrane region" description="Helical" evidence="6">
    <location>
        <begin position="175"/>
        <end position="193"/>
    </location>
</feature>
<feature type="transmembrane region" description="Helical" evidence="6">
    <location>
        <begin position="290"/>
        <end position="310"/>
    </location>
</feature>
<feature type="transmembrane region" description="Helical" evidence="6">
    <location>
        <begin position="265"/>
        <end position="284"/>
    </location>
</feature>
<protein>
    <submittedName>
        <fullName evidence="8">Drug/metabolite transporter (DMT)-like permease</fullName>
    </submittedName>
</protein>
<keyword evidence="3 6" id="KW-0812">Transmembrane</keyword>
<feature type="transmembrane region" description="Helical" evidence="6">
    <location>
        <begin position="57"/>
        <end position="75"/>
    </location>
</feature>
<reference evidence="8 9" key="1">
    <citation type="submission" date="2020-08" db="EMBL/GenBank/DDBJ databases">
        <title>Genomic Encyclopedia of Type Strains, Phase IV (KMG-IV): sequencing the most valuable type-strain genomes for metagenomic binning, comparative biology and taxonomic classification.</title>
        <authorList>
            <person name="Goeker M."/>
        </authorList>
    </citation>
    <scope>NUCLEOTIDE SEQUENCE [LARGE SCALE GENOMIC DNA]</scope>
    <source>
        <strain evidence="8 9">DSM 25701</strain>
    </source>
</reference>
<dbReference type="Pfam" id="PF00892">
    <property type="entry name" value="EamA"/>
    <property type="match status" value="2"/>
</dbReference>
<dbReference type="RefSeq" id="WP_226968311.1">
    <property type="nucleotide sequence ID" value="NZ_JACHHW010000005.1"/>
</dbReference>
<dbReference type="PANTHER" id="PTHR32322:SF18">
    <property type="entry name" value="S-ADENOSYLMETHIONINE_S-ADENOSYLHOMOCYSTEINE TRANSPORTER"/>
    <property type="match status" value="1"/>
</dbReference>
<evidence type="ECO:0000256" key="5">
    <source>
        <dbReference type="ARBA" id="ARBA00023136"/>
    </source>
</evidence>
<comment type="subcellular location">
    <subcellularLocation>
        <location evidence="1">Cell membrane</location>
        <topology evidence="1">Multi-pass membrane protein</topology>
    </subcellularLocation>
</comment>
<feature type="transmembrane region" description="Helical" evidence="6">
    <location>
        <begin position="205"/>
        <end position="223"/>
    </location>
</feature>
<dbReference type="InterPro" id="IPR037185">
    <property type="entry name" value="EmrE-like"/>
</dbReference>
<evidence type="ECO:0000259" key="7">
    <source>
        <dbReference type="Pfam" id="PF00892"/>
    </source>
</evidence>
<evidence type="ECO:0000313" key="9">
    <source>
        <dbReference type="Proteomes" id="UP000536640"/>
    </source>
</evidence>
<dbReference type="GO" id="GO:0005886">
    <property type="term" value="C:plasma membrane"/>
    <property type="evidence" value="ECO:0007669"/>
    <property type="project" value="UniProtKB-SubCell"/>
</dbReference>
<feature type="transmembrane region" description="Helical" evidence="6">
    <location>
        <begin position="143"/>
        <end position="160"/>
    </location>
</feature>
<feature type="domain" description="EamA" evidence="7">
    <location>
        <begin position="172"/>
        <end position="305"/>
    </location>
</feature>
<organism evidence="8 9">
    <name type="scientific">Zhongshania antarctica</name>
    <dbReference type="NCBI Taxonomy" id="641702"/>
    <lineage>
        <taxon>Bacteria</taxon>
        <taxon>Pseudomonadati</taxon>
        <taxon>Pseudomonadota</taxon>
        <taxon>Gammaproteobacteria</taxon>
        <taxon>Cellvibrionales</taxon>
        <taxon>Spongiibacteraceae</taxon>
        <taxon>Zhongshania</taxon>
    </lineage>
</organism>
<feature type="transmembrane region" description="Helical" evidence="6">
    <location>
        <begin position="87"/>
        <end position="107"/>
    </location>
</feature>
<name>A0A840R657_9GAMM</name>
<evidence type="ECO:0000256" key="3">
    <source>
        <dbReference type="ARBA" id="ARBA00022692"/>
    </source>
</evidence>
<gene>
    <name evidence="8" type="ORF">HNQ57_002251</name>
</gene>
<dbReference type="PANTHER" id="PTHR32322">
    <property type="entry name" value="INNER MEMBRANE TRANSPORTER"/>
    <property type="match status" value="1"/>
</dbReference>
<evidence type="ECO:0000256" key="2">
    <source>
        <dbReference type="ARBA" id="ARBA00022475"/>
    </source>
</evidence>
<dbReference type="Proteomes" id="UP000536640">
    <property type="component" value="Unassembled WGS sequence"/>
</dbReference>
<comment type="caution">
    <text evidence="8">The sequence shown here is derived from an EMBL/GenBank/DDBJ whole genome shotgun (WGS) entry which is preliminary data.</text>
</comment>
<evidence type="ECO:0000256" key="1">
    <source>
        <dbReference type="ARBA" id="ARBA00004651"/>
    </source>
</evidence>
<keyword evidence="4 6" id="KW-1133">Transmembrane helix</keyword>
<feature type="domain" description="EamA" evidence="7">
    <location>
        <begin position="26"/>
        <end position="157"/>
    </location>
</feature>
<sequence>MNLANRQNSEGARLSAMKALIRNPFILLILVALLWGGNAVAGKLAVGHVSPMLLTSLRWLFACVFIAPLAWRDVVREWPLIRQYWRTLFLYAALGFTAFNALFYWALNYTSAINVTIEQSGMPLIVFLGNFILFGLRPVKLQLVGFTLTLLGVLITVAHGELSSLLSLDLNRGDALMLLATLLYGGYTVALRFRPPLHWRSMIMVLALFAFISSLPFSGYEYWAGYAVMPDARGFGVVLYIAIFPSLIAQSLYMRGVDLIGGNRANLFINLVPVFGSVLAVVILAEEFKAYHFVALSMVVGGILLAELGVKKSIAS</sequence>
<evidence type="ECO:0000313" key="8">
    <source>
        <dbReference type="EMBL" id="MBB5187973.1"/>
    </source>
</evidence>
<keyword evidence="2" id="KW-1003">Cell membrane</keyword>
<evidence type="ECO:0000256" key="6">
    <source>
        <dbReference type="SAM" id="Phobius"/>
    </source>
</evidence>
<feature type="transmembrane region" description="Helical" evidence="6">
    <location>
        <begin position="119"/>
        <end position="136"/>
    </location>
</feature>
<dbReference type="EMBL" id="JACHHW010000005">
    <property type="protein sequence ID" value="MBB5187973.1"/>
    <property type="molecule type" value="Genomic_DNA"/>
</dbReference>